<accession>A0A9X1IPM2</accession>
<dbReference type="EMBL" id="JAHGAW010000002">
    <property type="protein sequence ID" value="MBT2186192.1"/>
    <property type="molecule type" value="Genomic_DNA"/>
</dbReference>
<reference evidence="1" key="1">
    <citation type="submission" date="2021-05" db="EMBL/GenBank/DDBJ databases">
        <title>Genome of Sphingobium sp. strain.</title>
        <authorList>
            <person name="Fan R."/>
        </authorList>
    </citation>
    <scope>NUCLEOTIDE SEQUENCE</scope>
    <source>
        <strain evidence="1">H33</strain>
    </source>
</reference>
<evidence type="ECO:0000313" key="2">
    <source>
        <dbReference type="Proteomes" id="UP001138757"/>
    </source>
</evidence>
<proteinExistence type="predicted"/>
<keyword evidence="2" id="KW-1185">Reference proteome</keyword>
<sequence>MDSQIQRQRRFTVDIPVTVTTVLDSVDAAVVDLTEHGTQIIGCSLAVGTRFQIEYMGQTVFAQCRWSEVDRMGVKFSFPLTDGPLFERLMLARAMQMPGEVASQMAYPSMGNRATAPGVRAFGRAAVGGFGRRGG</sequence>
<gene>
    <name evidence="1" type="ORF">KK488_04455</name>
</gene>
<comment type="caution">
    <text evidence="1">The sequence shown here is derived from an EMBL/GenBank/DDBJ whole genome shotgun (WGS) entry which is preliminary data.</text>
</comment>
<dbReference type="Proteomes" id="UP001138757">
    <property type="component" value="Unassembled WGS sequence"/>
</dbReference>
<protein>
    <submittedName>
        <fullName evidence="1">PilZ domain-containing protein</fullName>
    </submittedName>
</protein>
<name>A0A9X1IPM2_9SPHN</name>
<dbReference type="AlphaFoldDB" id="A0A9X1IPM2"/>
<evidence type="ECO:0000313" key="1">
    <source>
        <dbReference type="EMBL" id="MBT2186192.1"/>
    </source>
</evidence>
<dbReference type="RefSeq" id="WP_214621921.1">
    <property type="nucleotide sequence ID" value="NZ_JAHGAW010000002.1"/>
</dbReference>
<organism evidence="1 2">
    <name type="scientific">Sphingobium nicotianae</name>
    <dbReference type="NCBI Taxonomy" id="2782607"/>
    <lineage>
        <taxon>Bacteria</taxon>
        <taxon>Pseudomonadati</taxon>
        <taxon>Pseudomonadota</taxon>
        <taxon>Alphaproteobacteria</taxon>
        <taxon>Sphingomonadales</taxon>
        <taxon>Sphingomonadaceae</taxon>
        <taxon>Sphingobium</taxon>
    </lineage>
</organism>